<dbReference type="InterPro" id="IPR029058">
    <property type="entry name" value="AB_hydrolase_fold"/>
</dbReference>
<dbReference type="SUPFAM" id="SSF53474">
    <property type="entry name" value="alpha/beta-Hydrolases"/>
    <property type="match status" value="1"/>
</dbReference>
<dbReference type="Gene3D" id="3.40.50.1820">
    <property type="entry name" value="alpha/beta hydrolase"/>
    <property type="match status" value="1"/>
</dbReference>
<dbReference type="PANTHER" id="PTHR10272:SF0">
    <property type="entry name" value="PLATELET-ACTIVATING FACTOR ACETYLHYDROLASE"/>
    <property type="match status" value="1"/>
</dbReference>
<comment type="caution">
    <text evidence="4">The sequence shown here is derived from an EMBL/GenBank/DDBJ whole genome shotgun (WGS) entry which is preliminary data.</text>
</comment>
<evidence type="ECO:0000256" key="2">
    <source>
        <dbReference type="ARBA" id="ARBA00022963"/>
    </source>
</evidence>
<evidence type="ECO:0000256" key="3">
    <source>
        <dbReference type="ARBA" id="ARBA00023098"/>
    </source>
</evidence>
<keyword evidence="5" id="KW-1185">Reference proteome</keyword>
<evidence type="ECO:0000313" key="4">
    <source>
        <dbReference type="EMBL" id="MDR7378909.1"/>
    </source>
</evidence>
<keyword evidence="3" id="KW-0443">Lipid metabolism</keyword>
<keyword evidence="1 4" id="KW-0378">Hydrolase</keyword>
<dbReference type="Proteomes" id="UP001180487">
    <property type="component" value="Unassembled WGS sequence"/>
</dbReference>
<dbReference type="Pfam" id="PF03403">
    <property type="entry name" value="PAF-AH_p_II"/>
    <property type="match status" value="2"/>
</dbReference>
<sequence>MKHPQIRWPQRIPAALARPTLSACCAALLSLGGCGGGAEEAASTAAPQGYASRCLLPPGASNALLLPAPTGEHCIGKAGFRLLDAARAEAYTAEQSDRRELNVKVWYPTAATAGGTRADYLGPAIAPLVKAQLSIPPTAADVLTNAKPGTPLQPGSVYPVLIFSPGYGMVVEAYSTLLEDLASHGIVVVAIDHPYISGVTSTASGQLVQALAGPAPTQQLPAFLDGAVATLVADQRYVLDWLQGPHTGLLAGHLDLARIGLLGHSIGGAAAVQTARSDARAKAGLDIDGTVYGGTAGPWQKPLVFLLASNHVADPSIDTVLRLATGPTRSATVQDAGHLDFSDLKWLLHFYAPGLSARALATQGLGIVEASKALQATRQESLSFLQQFIGL</sequence>
<dbReference type="PANTHER" id="PTHR10272">
    <property type="entry name" value="PLATELET-ACTIVATING FACTOR ACETYLHYDROLASE"/>
    <property type="match status" value="1"/>
</dbReference>
<protein>
    <submittedName>
        <fullName evidence="4">Dienelactone hydrolase</fullName>
    </submittedName>
</protein>
<dbReference type="RefSeq" id="WP_310375185.1">
    <property type="nucleotide sequence ID" value="NZ_JAVDXT010000003.1"/>
</dbReference>
<reference evidence="4 5" key="1">
    <citation type="submission" date="2023-07" db="EMBL/GenBank/DDBJ databases">
        <title>Sorghum-associated microbial communities from plants grown in Nebraska, USA.</title>
        <authorList>
            <person name="Schachtman D."/>
        </authorList>
    </citation>
    <scope>NUCLEOTIDE SEQUENCE [LARGE SCALE GENOMIC DNA]</scope>
    <source>
        <strain evidence="4 5">BE313</strain>
    </source>
</reference>
<keyword evidence="2" id="KW-0442">Lipid degradation</keyword>
<organism evidence="4 5">
    <name type="scientific">Rhodoferax ferrireducens</name>
    <dbReference type="NCBI Taxonomy" id="192843"/>
    <lineage>
        <taxon>Bacteria</taxon>
        <taxon>Pseudomonadati</taxon>
        <taxon>Pseudomonadota</taxon>
        <taxon>Betaproteobacteria</taxon>
        <taxon>Burkholderiales</taxon>
        <taxon>Comamonadaceae</taxon>
        <taxon>Rhodoferax</taxon>
    </lineage>
</organism>
<gene>
    <name evidence="4" type="ORF">J2X19_003603</name>
</gene>
<name>A0ABU2CC55_9BURK</name>
<proteinExistence type="predicted"/>
<accession>A0ABU2CC55</accession>
<dbReference type="EMBL" id="JAVDXT010000003">
    <property type="protein sequence ID" value="MDR7378909.1"/>
    <property type="molecule type" value="Genomic_DNA"/>
</dbReference>
<evidence type="ECO:0000313" key="5">
    <source>
        <dbReference type="Proteomes" id="UP001180487"/>
    </source>
</evidence>
<dbReference type="GO" id="GO:0016787">
    <property type="term" value="F:hydrolase activity"/>
    <property type="evidence" value="ECO:0007669"/>
    <property type="project" value="UniProtKB-KW"/>
</dbReference>
<dbReference type="PROSITE" id="PS51257">
    <property type="entry name" value="PROKAR_LIPOPROTEIN"/>
    <property type="match status" value="1"/>
</dbReference>
<evidence type="ECO:0000256" key="1">
    <source>
        <dbReference type="ARBA" id="ARBA00022801"/>
    </source>
</evidence>